<dbReference type="Pfam" id="PF00132">
    <property type="entry name" value="Hexapep"/>
    <property type="match status" value="1"/>
</dbReference>
<protein>
    <submittedName>
        <fullName evidence="3">Acetyltransferase</fullName>
    </submittedName>
</protein>
<dbReference type="NCBIfam" id="TIGR03308">
    <property type="entry name" value="phn_thr-fam"/>
    <property type="match status" value="1"/>
</dbReference>
<dbReference type="InterPro" id="IPR050179">
    <property type="entry name" value="Trans_hexapeptide_repeat"/>
</dbReference>
<sequence length="209" mass="23819">MNMTEHRLLSEQPTIDPSATVINCRLGSWTDIGPNTKIEETEFGDYSYTDGDATIIYSTIGRFCSIASHVRINPGNHPMWRVTQHHLTYRRIRYQFADTDDETIFNWRRSHRVTIGNDVWIGHSATIMPGVTIGTGAVIGAGSVVTKDIEPYTIAVGVPAKPLRLRFPEPVIEALLKSQWWNWDRSELEDHFHELCDVDSFLKLVHEGR</sequence>
<evidence type="ECO:0000256" key="1">
    <source>
        <dbReference type="ARBA" id="ARBA00022679"/>
    </source>
</evidence>
<gene>
    <name evidence="3" type="ORF">E4665_16905</name>
</gene>
<dbReference type="PANTHER" id="PTHR43300:SF11">
    <property type="entry name" value="ACETYLTRANSFERASE RV3034C-RELATED"/>
    <property type="match status" value="1"/>
</dbReference>
<evidence type="ECO:0000256" key="2">
    <source>
        <dbReference type="ARBA" id="ARBA00022737"/>
    </source>
</evidence>
<proteinExistence type="predicted"/>
<evidence type="ECO:0000313" key="4">
    <source>
        <dbReference type="Proteomes" id="UP000298347"/>
    </source>
</evidence>
<comment type="caution">
    <text evidence="3">The sequence shown here is derived from an EMBL/GenBank/DDBJ whole genome shotgun (WGS) entry which is preliminary data.</text>
</comment>
<accession>A0A4Z0GKE1</accession>
<dbReference type="GO" id="GO:0016740">
    <property type="term" value="F:transferase activity"/>
    <property type="evidence" value="ECO:0007669"/>
    <property type="project" value="UniProtKB-KW"/>
</dbReference>
<dbReference type="EMBL" id="SRJD01000032">
    <property type="protein sequence ID" value="TGA96029.1"/>
    <property type="molecule type" value="Genomic_DNA"/>
</dbReference>
<dbReference type="Gene3D" id="2.160.10.10">
    <property type="entry name" value="Hexapeptide repeat proteins"/>
    <property type="match status" value="1"/>
</dbReference>
<name>A0A4Z0GKE1_9BACL</name>
<dbReference type="AlphaFoldDB" id="A0A4Z0GKE1"/>
<evidence type="ECO:0000313" key="3">
    <source>
        <dbReference type="EMBL" id="TGA96029.1"/>
    </source>
</evidence>
<keyword evidence="1 3" id="KW-0808">Transferase</keyword>
<dbReference type="CDD" id="cd03349">
    <property type="entry name" value="LbH_XAT"/>
    <property type="match status" value="1"/>
</dbReference>
<dbReference type="InterPro" id="IPR001451">
    <property type="entry name" value="Hexapep"/>
</dbReference>
<dbReference type="InterPro" id="IPR018357">
    <property type="entry name" value="Hexapep_transf_CS"/>
</dbReference>
<dbReference type="InterPro" id="IPR011004">
    <property type="entry name" value="Trimer_LpxA-like_sf"/>
</dbReference>
<reference evidence="3 4" key="1">
    <citation type="journal article" date="2015" name="Int. J. Syst. Evol. Microbiol.">
        <title>Sporolactobacillus shoreae sp. nov. and Sporolactobacillus spathodeae sp. nov., two spore-forming lactic acid bacteria isolated from tree barks in Thailand.</title>
        <authorList>
            <person name="Thamacharoensuk T."/>
            <person name="Kitahara M."/>
            <person name="Ohkuma M."/>
            <person name="Thongchul N."/>
            <person name="Tanasupawat S."/>
        </authorList>
    </citation>
    <scope>NUCLEOTIDE SEQUENCE [LARGE SCALE GENOMIC DNA]</scope>
    <source>
        <strain evidence="3 4">BK92</strain>
    </source>
</reference>
<keyword evidence="2" id="KW-0677">Repeat</keyword>
<dbReference type="OrthoDB" id="9801697at2"/>
<dbReference type="PROSITE" id="PS00101">
    <property type="entry name" value="HEXAPEP_TRANSFERASES"/>
    <property type="match status" value="1"/>
</dbReference>
<dbReference type="InterPro" id="IPR017694">
    <property type="entry name" value="Phosphonate_tfrase_rpt"/>
</dbReference>
<organism evidence="3 4">
    <name type="scientific">Sporolactobacillus shoreae</name>
    <dbReference type="NCBI Taxonomy" id="1465501"/>
    <lineage>
        <taxon>Bacteria</taxon>
        <taxon>Bacillati</taxon>
        <taxon>Bacillota</taxon>
        <taxon>Bacilli</taxon>
        <taxon>Bacillales</taxon>
        <taxon>Sporolactobacillaceae</taxon>
        <taxon>Sporolactobacillus</taxon>
    </lineage>
</organism>
<keyword evidence="4" id="KW-1185">Reference proteome</keyword>
<dbReference type="Proteomes" id="UP000298347">
    <property type="component" value="Unassembled WGS sequence"/>
</dbReference>
<dbReference type="SUPFAM" id="SSF51161">
    <property type="entry name" value="Trimeric LpxA-like enzymes"/>
    <property type="match status" value="1"/>
</dbReference>
<dbReference type="PANTHER" id="PTHR43300">
    <property type="entry name" value="ACETYLTRANSFERASE"/>
    <property type="match status" value="1"/>
</dbReference>